<dbReference type="GO" id="GO:0003729">
    <property type="term" value="F:mRNA binding"/>
    <property type="evidence" value="ECO:0007669"/>
    <property type="project" value="TreeGrafter"/>
</dbReference>
<feature type="compositionally biased region" description="Polar residues" evidence="3">
    <location>
        <begin position="757"/>
        <end position="766"/>
    </location>
</feature>
<dbReference type="PROSITE" id="PS50102">
    <property type="entry name" value="RRM"/>
    <property type="match status" value="2"/>
</dbReference>
<feature type="compositionally biased region" description="Basic residues" evidence="3">
    <location>
        <begin position="894"/>
        <end position="903"/>
    </location>
</feature>
<dbReference type="PANTHER" id="PTHR14089">
    <property type="entry name" value="PRE-MRNA-SPLICING FACTOR RBM22"/>
    <property type="match status" value="1"/>
</dbReference>
<evidence type="ECO:0000256" key="1">
    <source>
        <dbReference type="ARBA" id="ARBA00022884"/>
    </source>
</evidence>
<keyword evidence="1 2" id="KW-0694">RNA-binding</keyword>
<feature type="compositionally biased region" description="Low complexity" evidence="3">
    <location>
        <begin position="469"/>
        <end position="478"/>
    </location>
</feature>
<reference evidence="5 6" key="1">
    <citation type="submission" date="2017-12" db="EMBL/GenBank/DDBJ databases">
        <title>Genome Sequence of a Multidrug-Resistant Candida haemulonii Isolate from a Patient with Chronic Leg Ulcers in Israel.</title>
        <authorList>
            <person name="Chow N.A."/>
            <person name="Gade L."/>
            <person name="Batra D."/>
            <person name="Rowe L.A."/>
            <person name="Ben-Ami R."/>
            <person name="Loparev V.N."/>
            <person name="Litvintseva A.P."/>
        </authorList>
    </citation>
    <scope>NUCLEOTIDE SEQUENCE [LARGE SCALE GENOMIC DNA]</scope>
    <source>
        <strain evidence="5 6">B11899</strain>
    </source>
</reference>
<evidence type="ECO:0000313" key="5">
    <source>
        <dbReference type="EMBL" id="PVH21130.1"/>
    </source>
</evidence>
<feature type="compositionally biased region" description="Acidic residues" evidence="3">
    <location>
        <begin position="861"/>
        <end position="874"/>
    </location>
</feature>
<accession>A0A2V1ASR2</accession>
<dbReference type="SMART" id="SM00360">
    <property type="entry name" value="RRM"/>
    <property type="match status" value="2"/>
</dbReference>
<feature type="compositionally biased region" description="Polar residues" evidence="3">
    <location>
        <begin position="345"/>
        <end position="373"/>
    </location>
</feature>
<proteinExistence type="predicted"/>
<dbReference type="InterPro" id="IPR035979">
    <property type="entry name" value="RBD_domain_sf"/>
</dbReference>
<dbReference type="GeneID" id="37005428"/>
<feature type="region of interest" description="Disordered" evidence="3">
    <location>
        <begin position="753"/>
        <end position="774"/>
    </location>
</feature>
<name>A0A2V1ASR2_9ASCO</name>
<feature type="compositionally biased region" description="Low complexity" evidence="3">
    <location>
        <begin position="875"/>
        <end position="887"/>
    </location>
</feature>
<dbReference type="SUPFAM" id="SSF54928">
    <property type="entry name" value="RNA-binding domain, RBD"/>
    <property type="match status" value="1"/>
</dbReference>
<feature type="compositionally biased region" description="Low complexity" evidence="3">
    <location>
        <begin position="72"/>
        <end position="83"/>
    </location>
</feature>
<feature type="compositionally biased region" description="Polar residues" evidence="3">
    <location>
        <begin position="408"/>
        <end position="418"/>
    </location>
</feature>
<evidence type="ECO:0000256" key="3">
    <source>
        <dbReference type="SAM" id="MobiDB-lite"/>
    </source>
</evidence>
<dbReference type="InterPro" id="IPR000504">
    <property type="entry name" value="RRM_dom"/>
</dbReference>
<feature type="compositionally biased region" description="Basic and acidic residues" evidence="3">
    <location>
        <begin position="837"/>
        <end position="849"/>
    </location>
</feature>
<evidence type="ECO:0000259" key="4">
    <source>
        <dbReference type="PROSITE" id="PS50102"/>
    </source>
</evidence>
<feature type="region of interest" description="Disordered" evidence="3">
    <location>
        <begin position="59"/>
        <end position="83"/>
    </location>
</feature>
<gene>
    <name evidence="5" type="ORF">CXQ85_000095</name>
</gene>
<sequence length="1061" mass="117350">MYSGYLYADPNIQNSPFQGYMSSPAHLQQGLPLPPSYPPDSPYYSSMLPANLLSTPNPYVSRPSYYPPQPQSPSAQQMYHQRAMSSSSSSPIVPYLTHPHAKSGLDHLNLSRTVILKHLSSELSLNELLSEIDHGPIEYCKMFTSTPPSHIKDVSEVKTCYISFVNTKISVAFFHKYTKSSHNLRTLKDKLKGSKYLKLSLNEPCSSMSLNAQPPVGSNNLSKQDFIKLKTLNYILEYNATRCITIKFELASPELFAPTKDKFRAQCSKFGSIEDFKSSVNESNLTLKLLVHFTSIDAAIKVYEYYSKQVQRDHARQLDLSGSEKMSSKCLLVKFHRDRCDRTELQTSRHSSTSHFQKPPTNGSQASLSSSPKISKRPLNSMIQNIPEHDESPAGGFTDVDNPAVVSPLSSPQHSSDNMIPALANDSELGKISPKADVKVNASNGNVPVADSELSASLESVSVVDSHASSPAAPISASHPDDSHFYSYGSEMPGTQMQQAHPMFAPQIAANSLPVNQMHPYQYNPDPFNVGNRTIFLGNLHPYTQVEEIANNVRAGGLVESINFIKARRMCFITFVDPAVALKFYLNHQVLHQLIIHGNDVKVSWGKNHSGPLSRDIALAVTAGASRNVYIGVKGGKSNADKQLQLPGEQTLREDFSKFGDLEQINFYHNKDCGFINFMNISNAIRLVELMDTQNVSKINAIVGDNGEFYEKYKDFKISFGKDRCGNPPKFSFKKKNASFEYFNSSEIDLSRADTGQDASGHNENGQGPHVVEHPEDDSLITEEAAMVFGISTSPARNDKAIVSSESDSEPLEGKAVTSSPEPTSKNGQAKKNSTGCEKDIAKETDSKLKNAVGQCNGEAENNDEDDDEDDDDISIIIGSDITTSTNRNTTPPKQRRHSKSGYHLRDPADAYSQHWYASKNSSSLSLNSNHRKYSNYHQHAFSPMPQPMYMAPQHPPSMQGSSRSNSFYGNSMNGSMPQLVHHNSFSGSSMPQATRSHSSFSGSQVMAQYLAKSQHDNFIYATSILANDVTPEEMREYSSKRTHKKGPKKSSENENKDVDD</sequence>
<dbReference type="Proteomes" id="UP000244309">
    <property type="component" value="Unassembled WGS sequence"/>
</dbReference>
<dbReference type="OrthoDB" id="6407164at2759"/>
<dbReference type="InterPro" id="IPR012677">
    <property type="entry name" value="Nucleotide-bd_a/b_plait_sf"/>
</dbReference>
<evidence type="ECO:0000313" key="6">
    <source>
        <dbReference type="Proteomes" id="UP000244309"/>
    </source>
</evidence>
<dbReference type="InterPro" id="IPR039171">
    <property type="entry name" value="Cwc2/Slt11"/>
</dbReference>
<evidence type="ECO:0000256" key="2">
    <source>
        <dbReference type="PROSITE-ProRule" id="PRU00176"/>
    </source>
</evidence>
<feature type="domain" description="RRM" evidence="4">
    <location>
        <begin position="627"/>
        <end position="723"/>
    </location>
</feature>
<dbReference type="Gene3D" id="3.30.70.330">
    <property type="match status" value="2"/>
</dbReference>
<protein>
    <recommendedName>
        <fullName evidence="4">RRM domain-containing protein</fullName>
    </recommendedName>
</protein>
<feature type="region of interest" description="Disordered" evidence="3">
    <location>
        <begin position="344"/>
        <end position="421"/>
    </location>
</feature>
<feature type="region of interest" description="Disordered" evidence="3">
    <location>
        <begin position="1030"/>
        <end position="1061"/>
    </location>
</feature>
<feature type="compositionally biased region" description="Polar residues" evidence="3">
    <location>
        <begin position="817"/>
        <end position="836"/>
    </location>
</feature>
<comment type="caution">
    <text evidence="5">The sequence shown here is derived from an EMBL/GenBank/DDBJ whole genome shotgun (WGS) entry which is preliminary data.</text>
</comment>
<dbReference type="RefSeq" id="XP_025342070.1">
    <property type="nucleotide sequence ID" value="XM_025483855.1"/>
</dbReference>
<dbReference type="AlphaFoldDB" id="A0A2V1ASR2"/>
<organism evidence="5 6">
    <name type="scientific">Candidozyma haemuli</name>
    <dbReference type="NCBI Taxonomy" id="45357"/>
    <lineage>
        <taxon>Eukaryota</taxon>
        <taxon>Fungi</taxon>
        <taxon>Dikarya</taxon>
        <taxon>Ascomycota</taxon>
        <taxon>Saccharomycotina</taxon>
        <taxon>Pichiomycetes</taxon>
        <taxon>Metschnikowiaceae</taxon>
        <taxon>Candidozyma</taxon>
    </lineage>
</organism>
<dbReference type="VEuPathDB" id="FungiDB:CXQ85_000095"/>
<feature type="region of interest" description="Disordered" evidence="3">
    <location>
        <begin position="469"/>
        <end position="492"/>
    </location>
</feature>
<feature type="compositionally biased region" description="Basic and acidic residues" evidence="3">
    <location>
        <begin position="1050"/>
        <end position="1061"/>
    </location>
</feature>
<dbReference type="GO" id="GO:0010494">
    <property type="term" value="C:cytoplasmic stress granule"/>
    <property type="evidence" value="ECO:0007669"/>
    <property type="project" value="TreeGrafter"/>
</dbReference>
<dbReference type="STRING" id="45357.A0A2V1ASR2"/>
<dbReference type="PANTHER" id="PTHR14089:SF8">
    <property type="entry name" value="RNA-BINDING PROTEIN MRN1"/>
    <property type="match status" value="1"/>
</dbReference>
<feature type="region of interest" description="Disordered" evidence="3">
    <location>
        <begin position="799"/>
        <end position="906"/>
    </location>
</feature>
<feature type="domain" description="RRM" evidence="4">
    <location>
        <begin position="533"/>
        <end position="608"/>
    </location>
</feature>
<keyword evidence="6" id="KW-1185">Reference proteome</keyword>
<dbReference type="EMBL" id="PKFO01000005">
    <property type="protein sequence ID" value="PVH21130.1"/>
    <property type="molecule type" value="Genomic_DNA"/>
</dbReference>